<dbReference type="AlphaFoldDB" id="A0A4V5PNT7"/>
<feature type="transmembrane region" description="Helical" evidence="7">
    <location>
        <begin position="247"/>
        <end position="266"/>
    </location>
</feature>
<feature type="transmembrane region" description="Helical" evidence="7">
    <location>
        <begin position="27"/>
        <end position="51"/>
    </location>
</feature>
<evidence type="ECO:0000256" key="4">
    <source>
        <dbReference type="ARBA" id="ARBA00022692"/>
    </source>
</evidence>
<evidence type="ECO:0000256" key="2">
    <source>
        <dbReference type="ARBA" id="ARBA00022448"/>
    </source>
</evidence>
<evidence type="ECO:0000259" key="8">
    <source>
        <dbReference type="Pfam" id="PF00528"/>
    </source>
</evidence>
<proteinExistence type="predicted"/>
<dbReference type="Gene3D" id="1.10.3720.10">
    <property type="entry name" value="MetI-like"/>
    <property type="match status" value="1"/>
</dbReference>
<dbReference type="InterPro" id="IPR035906">
    <property type="entry name" value="MetI-like_sf"/>
</dbReference>
<sequence length="284" mass="30426">MTLIHIQSVSPPVLPRLLRRAASAAEALRAALVPILLGLSFPLALLGLWALGAAQGWVPPQILPAPALVWQSFRDLCADGSLAQHLTDSLIRVAEGFALGATADLAFGAAVALVPAVRAWIWPPVQAATRVNALAWMPLLTLFLGIDEALKVVVIGWSVSIPVILSTARALGELPAALRELGAVLHLTRRQRLRLIVLPHAAPSIATGLREGLANAWQSLVIVELFASFEGLGYLMTWGRQLFQLDLVLVAMAVIATLGFSLDAGLRALERALHPWQREAGHDR</sequence>
<comment type="caution">
    <text evidence="9">The sequence shown here is derived from an EMBL/GenBank/DDBJ whole genome shotgun (WGS) entry which is preliminary data.</text>
</comment>
<feature type="transmembrane region" description="Helical" evidence="7">
    <location>
        <begin position="96"/>
        <end position="117"/>
    </location>
</feature>
<organism evidence="9 10">
    <name type="scientific">Rhodobacter capsulatus</name>
    <name type="common">Rhodopseudomonas capsulata</name>
    <dbReference type="NCBI Taxonomy" id="1061"/>
    <lineage>
        <taxon>Bacteria</taxon>
        <taxon>Pseudomonadati</taxon>
        <taxon>Pseudomonadota</taxon>
        <taxon>Alphaproteobacteria</taxon>
        <taxon>Rhodobacterales</taxon>
        <taxon>Rhodobacter group</taxon>
        <taxon>Rhodobacter</taxon>
    </lineage>
</organism>
<keyword evidence="5 7" id="KW-1133">Transmembrane helix</keyword>
<dbReference type="PANTHER" id="PTHR30151">
    <property type="entry name" value="ALKANE SULFONATE ABC TRANSPORTER-RELATED, MEMBRANE SUBUNIT"/>
    <property type="match status" value="1"/>
</dbReference>
<dbReference type="GO" id="GO:0055085">
    <property type="term" value="P:transmembrane transport"/>
    <property type="evidence" value="ECO:0007669"/>
    <property type="project" value="InterPro"/>
</dbReference>
<evidence type="ECO:0000256" key="3">
    <source>
        <dbReference type="ARBA" id="ARBA00022475"/>
    </source>
</evidence>
<dbReference type="OrthoDB" id="7856646at2"/>
<reference evidence="9 10" key="1">
    <citation type="submission" date="2019-04" db="EMBL/GenBank/DDBJ databases">
        <title>Draft Whole-Genome sequence of the purple photosynthetic bacterium Rhodobacter capsulatus SP108 with an indigenous class A beta-lactamase.</title>
        <authorList>
            <person name="Robertson S."/>
            <person name="Meyer T.E."/>
            <person name="Kyndt J.A."/>
        </authorList>
    </citation>
    <scope>NUCLEOTIDE SEQUENCE [LARGE SCALE GENOMIC DNA]</scope>
    <source>
        <strain evidence="9 10">SP108</strain>
    </source>
</reference>
<dbReference type="EMBL" id="SWJZ01000100">
    <property type="protein sequence ID" value="TKD14565.1"/>
    <property type="molecule type" value="Genomic_DNA"/>
</dbReference>
<dbReference type="SUPFAM" id="SSF161098">
    <property type="entry name" value="MetI-like"/>
    <property type="match status" value="1"/>
</dbReference>
<evidence type="ECO:0000256" key="1">
    <source>
        <dbReference type="ARBA" id="ARBA00004651"/>
    </source>
</evidence>
<keyword evidence="4 7" id="KW-0812">Transmembrane</keyword>
<protein>
    <submittedName>
        <fullName evidence="9">ABC transporter permease</fullName>
    </submittedName>
</protein>
<evidence type="ECO:0000256" key="6">
    <source>
        <dbReference type="ARBA" id="ARBA00023136"/>
    </source>
</evidence>
<evidence type="ECO:0000256" key="5">
    <source>
        <dbReference type="ARBA" id="ARBA00022989"/>
    </source>
</evidence>
<dbReference type="GO" id="GO:0005886">
    <property type="term" value="C:plasma membrane"/>
    <property type="evidence" value="ECO:0007669"/>
    <property type="project" value="UniProtKB-SubCell"/>
</dbReference>
<evidence type="ECO:0000313" key="9">
    <source>
        <dbReference type="EMBL" id="TKD14565.1"/>
    </source>
</evidence>
<evidence type="ECO:0000256" key="7">
    <source>
        <dbReference type="SAM" id="Phobius"/>
    </source>
</evidence>
<name>A0A4V5PNT7_RHOCA</name>
<gene>
    <name evidence="9" type="ORF">FBT96_17975</name>
</gene>
<dbReference type="PANTHER" id="PTHR30151:SF38">
    <property type="entry name" value="ALIPHATIC SULFONATES TRANSPORT PERMEASE PROTEIN SSUC-RELATED"/>
    <property type="match status" value="1"/>
</dbReference>
<keyword evidence="2" id="KW-0813">Transport</keyword>
<comment type="subcellular location">
    <subcellularLocation>
        <location evidence="1">Cell membrane</location>
        <topology evidence="1">Multi-pass membrane protein</topology>
    </subcellularLocation>
</comment>
<dbReference type="Proteomes" id="UP000310597">
    <property type="component" value="Unassembled WGS sequence"/>
</dbReference>
<feature type="transmembrane region" description="Helical" evidence="7">
    <location>
        <begin position="216"/>
        <end position="235"/>
    </location>
</feature>
<evidence type="ECO:0000313" key="10">
    <source>
        <dbReference type="Proteomes" id="UP000310597"/>
    </source>
</evidence>
<dbReference type="Pfam" id="PF00528">
    <property type="entry name" value="BPD_transp_1"/>
    <property type="match status" value="1"/>
</dbReference>
<keyword evidence="3" id="KW-1003">Cell membrane</keyword>
<accession>A0A4V5PNT7</accession>
<dbReference type="CDD" id="cd06261">
    <property type="entry name" value="TM_PBP2"/>
    <property type="match status" value="1"/>
</dbReference>
<dbReference type="RefSeq" id="WP_136909106.1">
    <property type="nucleotide sequence ID" value="NZ_SWJZ01000100.1"/>
</dbReference>
<feature type="domain" description="ABC transmembrane type-1" evidence="8">
    <location>
        <begin position="109"/>
        <end position="273"/>
    </location>
</feature>
<keyword evidence="6 7" id="KW-0472">Membrane</keyword>
<dbReference type="InterPro" id="IPR000515">
    <property type="entry name" value="MetI-like"/>
</dbReference>